<dbReference type="InterPro" id="IPR015315">
    <property type="entry name" value="DUF1963"/>
</dbReference>
<evidence type="ECO:0000313" key="2">
    <source>
        <dbReference type="Proteomes" id="UP000182836"/>
    </source>
</evidence>
<organism evidence="1 2">
    <name type="scientific">Aneurinibacillus migulanus</name>
    <name type="common">Bacillus migulanus</name>
    <dbReference type="NCBI Taxonomy" id="47500"/>
    <lineage>
        <taxon>Bacteria</taxon>
        <taxon>Bacillati</taxon>
        <taxon>Bacillota</taxon>
        <taxon>Bacilli</taxon>
        <taxon>Bacillales</taxon>
        <taxon>Paenibacillaceae</taxon>
        <taxon>Aneurinibacillus group</taxon>
        <taxon>Aneurinibacillus</taxon>
    </lineage>
</organism>
<dbReference type="EMBL" id="FNED01000030">
    <property type="protein sequence ID" value="SDJ85622.1"/>
    <property type="molecule type" value="Genomic_DNA"/>
</dbReference>
<dbReference type="AlphaFoldDB" id="A0A1G8X4T0"/>
<name>A0A1G8X4T0_ANEMI</name>
<gene>
    <name evidence="1" type="ORF">SAMN04487909_13044</name>
</gene>
<protein>
    <submittedName>
        <fullName evidence="1">Uncharacterized protein</fullName>
    </submittedName>
</protein>
<accession>A0A1G8X4T0</accession>
<evidence type="ECO:0000313" key="1">
    <source>
        <dbReference type="EMBL" id="SDJ85622.1"/>
    </source>
</evidence>
<dbReference type="OrthoDB" id="8856529at2"/>
<dbReference type="Proteomes" id="UP000182836">
    <property type="component" value="Unassembled WGS sequence"/>
</dbReference>
<dbReference type="PANTHER" id="PTHR36436:SF6">
    <property type="entry name" value="SLL5081 PROTEIN"/>
    <property type="match status" value="1"/>
</dbReference>
<reference evidence="1 2" key="1">
    <citation type="submission" date="2016-10" db="EMBL/GenBank/DDBJ databases">
        <authorList>
            <person name="de Groot N.N."/>
        </authorList>
    </citation>
    <scope>NUCLEOTIDE SEQUENCE [LARGE SCALE GENOMIC DNA]</scope>
    <source>
        <strain evidence="1 2">DSM 2895</strain>
    </source>
</reference>
<dbReference type="GeneID" id="42306595"/>
<dbReference type="PANTHER" id="PTHR36436">
    <property type="entry name" value="SLL5081 PROTEIN"/>
    <property type="match status" value="1"/>
</dbReference>
<dbReference type="Gene3D" id="2.30.320.10">
    <property type="entry name" value="YwqG-like"/>
    <property type="match status" value="1"/>
</dbReference>
<dbReference type="Pfam" id="PF09234">
    <property type="entry name" value="DUF1963"/>
    <property type="match status" value="1"/>
</dbReference>
<sequence length="110" mass="12624">MEAKVHSLLEKHNLLSFEREVLDNLIPCLCLQLEKNKELPLGSSKMGGLPDLTKGCRIPLYNNLPLTFIAQYNPEEMNEVPFPTCLPAKGMLYFFYQADEQEVRGEKEHN</sequence>
<proteinExistence type="predicted"/>
<dbReference type="SUPFAM" id="SSF103032">
    <property type="entry name" value="Hypothetical protein YwqG"/>
    <property type="match status" value="1"/>
</dbReference>
<dbReference type="RefSeq" id="WP_052812106.1">
    <property type="nucleotide sequence ID" value="NZ_BJOA01000119.1"/>
</dbReference>
<dbReference type="InterPro" id="IPR035948">
    <property type="entry name" value="YwqG-like_sf"/>
</dbReference>